<dbReference type="InParanoid" id="A0A6P7F9F8"/>
<keyword evidence="3" id="KW-1133">Transmembrane helix</keyword>
<dbReference type="Proteomes" id="UP001652700">
    <property type="component" value="Unplaced"/>
</dbReference>
<reference evidence="6" key="1">
    <citation type="submission" date="2025-04" db="UniProtKB">
        <authorList>
            <consortium name="RefSeq"/>
        </authorList>
    </citation>
    <scope>IDENTIFICATION</scope>
    <source>
        <tissue evidence="6">Whole insect</tissue>
    </source>
</reference>
<dbReference type="GO" id="GO:0003993">
    <property type="term" value="F:acid phosphatase activity"/>
    <property type="evidence" value="ECO:0007669"/>
    <property type="project" value="UniProtKB-EC"/>
</dbReference>
<evidence type="ECO:0000313" key="6">
    <source>
        <dbReference type="RefSeq" id="XP_028130268.1"/>
    </source>
</evidence>
<accession>A0A6P7F9F8</accession>
<dbReference type="PANTHER" id="PTHR11567">
    <property type="entry name" value="ACID PHOSPHATASE-RELATED"/>
    <property type="match status" value="1"/>
</dbReference>
<dbReference type="Pfam" id="PF00328">
    <property type="entry name" value="His_Phos_2"/>
    <property type="match status" value="1"/>
</dbReference>
<dbReference type="InterPro" id="IPR029033">
    <property type="entry name" value="His_PPase_superfam"/>
</dbReference>
<name>A0A6P7F9F8_DIAVI</name>
<evidence type="ECO:0000256" key="3">
    <source>
        <dbReference type="SAM" id="Phobius"/>
    </source>
</evidence>
<keyword evidence="3" id="KW-0472">Membrane</keyword>
<dbReference type="EnsemblMetazoa" id="XM_028274467.2">
    <property type="protein sequence ID" value="XP_028130268.1"/>
    <property type="gene ID" value="LOC114326199"/>
</dbReference>
<evidence type="ECO:0000256" key="2">
    <source>
        <dbReference type="ARBA" id="ARBA00005375"/>
    </source>
</evidence>
<keyword evidence="5" id="KW-1185">Reference proteome</keyword>
<comment type="similarity">
    <text evidence="2">Belongs to the histidine acid phosphatase family.</text>
</comment>
<reference evidence="4" key="2">
    <citation type="submission" date="2025-05" db="UniProtKB">
        <authorList>
            <consortium name="EnsemblMetazoa"/>
        </authorList>
    </citation>
    <scope>IDENTIFICATION</scope>
</reference>
<dbReference type="PROSITE" id="PS00616">
    <property type="entry name" value="HIS_ACID_PHOSPHAT_1"/>
    <property type="match status" value="1"/>
</dbReference>
<dbReference type="GeneID" id="114326199"/>
<protein>
    <submittedName>
        <fullName evidence="6">Prostatic acid phosphatase-like isoform X1</fullName>
    </submittedName>
</protein>
<dbReference type="CDD" id="cd07061">
    <property type="entry name" value="HP_HAP_like"/>
    <property type="match status" value="1"/>
</dbReference>
<dbReference type="RefSeq" id="XP_028130268.1">
    <property type="nucleotide sequence ID" value="XM_028274467.1"/>
</dbReference>
<comment type="catalytic activity">
    <reaction evidence="1">
        <text>a phosphate monoester + H2O = an alcohol + phosphate</text>
        <dbReference type="Rhea" id="RHEA:15017"/>
        <dbReference type="ChEBI" id="CHEBI:15377"/>
        <dbReference type="ChEBI" id="CHEBI:30879"/>
        <dbReference type="ChEBI" id="CHEBI:43474"/>
        <dbReference type="ChEBI" id="CHEBI:67140"/>
        <dbReference type="EC" id="3.1.3.2"/>
    </reaction>
</comment>
<dbReference type="Gene3D" id="3.40.50.1240">
    <property type="entry name" value="Phosphoglycerate mutase-like"/>
    <property type="match status" value="1"/>
</dbReference>
<dbReference type="KEGG" id="dvv:114326199"/>
<dbReference type="OrthoDB" id="5821688at2759"/>
<organism evidence="6">
    <name type="scientific">Diabrotica virgifera virgifera</name>
    <name type="common">western corn rootworm</name>
    <dbReference type="NCBI Taxonomy" id="50390"/>
    <lineage>
        <taxon>Eukaryota</taxon>
        <taxon>Metazoa</taxon>
        <taxon>Ecdysozoa</taxon>
        <taxon>Arthropoda</taxon>
        <taxon>Hexapoda</taxon>
        <taxon>Insecta</taxon>
        <taxon>Pterygota</taxon>
        <taxon>Neoptera</taxon>
        <taxon>Endopterygota</taxon>
        <taxon>Coleoptera</taxon>
        <taxon>Polyphaga</taxon>
        <taxon>Cucujiformia</taxon>
        <taxon>Chrysomeloidea</taxon>
        <taxon>Chrysomelidae</taxon>
        <taxon>Galerucinae</taxon>
        <taxon>Diabroticina</taxon>
        <taxon>Diabroticites</taxon>
        <taxon>Diabrotica</taxon>
    </lineage>
</organism>
<feature type="transmembrane region" description="Helical" evidence="3">
    <location>
        <begin position="20"/>
        <end position="41"/>
    </location>
</feature>
<dbReference type="InterPro" id="IPR050645">
    <property type="entry name" value="Histidine_acid_phosphatase"/>
</dbReference>
<evidence type="ECO:0000313" key="5">
    <source>
        <dbReference type="Proteomes" id="UP001652700"/>
    </source>
</evidence>
<evidence type="ECO:0000256" key="1">
    <source>
        <dbReference type="ARBA" id="ARBA00000032"/>
    </source>
</evidence>
<dbReference type="FunCoup" id="A0A6P7F9F8">
    <property type="interactions" value="13"/>
</dbReference>
<dbReference type="SUPFAM" id="SSF53254">
    <property type="entry name" value="Phosphoglycerate mutase-like"/>
    <property type="match status" value="1"/>
</dbReference>
<dbReference type="PANTHER" id="PTHR11567:SF205">
    <property type="entry name" value="GH28721P-RELATED"/>
    <property type="match status" value="1"/>
</dbReference>
<dbReference type="InterPro" id="IPR033379">
    <property type="entry name" value="Acid_Pase_AS"/>
</dbReference>
<dbReference type="AlphaFoldDB" id="A0A6P7F9F8"/>
<gene>
    <name evidence="6" type="primary">LOC114326199</name>
</gene>
<proteinExistence type="inferred from homology"/>
<keyword evidence="3" id="KW-0812">Transmembrane</keyword>
<evidence type="ECO:0000313" key="4">
    <source>
        <dbReference type="EnsemblMetazoa" id="XP_028130268.1"/>
    </source>
</evidence>
<dbReference type="InterPro" id="IPR000560">
    <property type="entry name" value="His_Pase_clade-2"/>
</dbReference>
<sequence length="403" mass="46289">MNSVRQEHPSEHEDLTMRRWTFICGTVTAMAAVLVFLGVGIKAIHVSGIPDRELKMVHIVMRHGARTPVSTYPNDPYKNDPLYPTGWGQLTNEGKKALYEIGKYYRERYGKFLGDKYSPDEYYTQSTDVDRTKASMMLVNAGLWPPKGEQVWGPLDWQPIPVASEPLSQDMLLLVRKPCPKYHVEKKKVFESKEVKDMLSKYEDLYKELTDITGQKTEDFEGVQDIYTTLMAEEKFHLKLPDWTKNYYPDRMYFPTVRSFVLNAYNDQMNRLIGGVLVKKLIEDWSAKSEGKLARKAVLYGGHDGTIVNLMSALKVWDEQVPDYAISILFELSKDRSTNEYGVEIYLRNTTVVPPFKLRIPGCDSFCPLTKLKELTKSIIPGNWEEECKVDDEGFVVPELRGP</sequence>